<dbReference type="PANTHER" id="PTHR30097:SF4">
    <property type="entry name" value="SLR6042 PROTEIN"/>
    <property type="match status" value="1"/>
</dbReference>
<keyword evidence="1" id="KW-0813">Transport</keyword>
<dbReference type="GO" id="GO:0030313">
    <property type="term" value="C:cell envelope"/>
    <property type="evidence" value="ECO:0007669"/>
    <property type="project" value="TreeGrafter"/>
</dbReference>
<dbReference type="AlphaFoldDB" id="A0A518AY08"/>
<dbReference type="GO" id="GO:0015679">
    <property type="term" value="P:plasma membrane copper ion transport"/>
    <property type="evidence" value="ECO:0007669"/>
    <property type="project" value="TreeGrafter"/>
</dbReference>
<gene>
    <name evidence="3" type="ORF">Pan216_04250</name>
</gene>
<dbReference type="Proteomes" id="UP000317093">
    <property type="component" value="Chromosome"/>
</dbReference>
<evidence type="ECO:0000313" key="4">
    <source>
        <dbReference type="Proteomes" id="UP000317093"/>
    </source>
</evidence>
<name>A0A518AY08_9BACT</name>
<dbReference type="PANTHER" id="PTHR30097">
    <property type="entry name" value="CATION EFFLUX SYSTEM PROTEIN CUSB"/>
    <property type="match status" value="1"/>
</dbReference>
<evidence type="ECO:0000313" key="3">
    <source>
        <dbReference type="EMBL" id="QDU59594.1"/>
    </source>
</evidence>
<accession>A0A518AY08</accession>
<feature type="compositionally biased region" description="Basic and acidic residues" evidence="2">
    <location>
        <begin position="451"/>
        <end position="469"/>
    </location>
</feature>
<dbReference type="InterPro" id="IPR051909">
    <property type="entry name" value="MFP_Cation_Efflux"/>
</dbReference>
<proteinExistence type="predicted"/>
<keyword evidence="4" id="KW-1185">Reference proteome</keyword>
<evidence type="ECO:0000256" key="1">
    <source>
        <dbReference type="ARBA" id="ARBA00022448"/>
    </source>
</evidence>
<organism evidence="3 4">
    <name type="scientific">Kolteria novifilia</name>
    <dbReference type="NCBI Taxonomy" id="2527975"/>
    <lineage>
        <taxon>Bacteria</taxon>
        <taxon>Pseudomonadati</taxon>
        <taxon>Planctomycetota</taxon>
        <taxon>Planctomycetia</taxon>
        <taxon>Kolteriales</taxon>
        <taxon>Kolteriaceae</taxon>
        <taxon>Kolteria</taxon>
    </lineage>
</organism>
<dbReference type="SUPFAM" id="SSF111369">
    <property type="entry name" value="HlyD-like secretion proteins"/>
    <property type="match status" value="1"/>
</dbReference>
<dbReference type="Gene3D" id="2.40.420.20">
    <property type="match status" value="1"/>
</dbReference>
<feature type="region of interest" description="Disordered" evidence="2">
    <location>
        <begin position="441"/>
        <end position="469"/>
    </location>
</feature>
<sequence>MNKIRWRYPLGVGLVVGLSVAGYLTQDKWLPMLDHRQAVVDKDVSSESAESATPNETILLTDQAIDNLGLTAKRTLPDTYWRTIQIPGTVVDRPGRSDLGVVSPVSGVVTQVNCFPGNIVRVGDVLFSIRLLSESLHATQSDLFKATQDIKIAQAQRKRLSASTGAIAEARIIEAENQITRLEIAVRAYRQELLTRGLSRMQIDEVAEGNFVRDITVVVPDRPVTDPPVAMLVSESSADTQSLAYEVQELDVELGQQVNAGQTLCMLANHRTLDIEGRAFPDETPLLERTVREGWPVDVDFGQDEREGWPPLDQTYRIRHLANTIDPTNRTFAFRIPLENQSKVVEANGQRQMLWRCRPGQKLRILVRVQKLDDVFVLPADAVTRDGAEAFVFTQNVNTFERKPVRILFQNRRDVVLANDGSLVPGMFVVQNAAAQLNRMTKSQSGDDLPEGYHIHADGSLHKNEDEGK</sequence>
<dbReference type="GO" id="GO:0060003">
    <property type="term" value="P:copper ion export"/>
    <property type="evidence" value="ECO:0007669"/>
    <property type="project" value="TreeGrafter"/>
</dbReference>
<evidence type="ECO:0008006" key="5">
    <source>
        <dbReference type="Google" id="ProtNLM"/>
    </source>
</evidence>
<dbReference type="EMBL" id="CP036279">
    <property type="protein sequence ID" value="QDU59594.1"/>
    <property type="molecule type" value="Genomic_DNA"/>
</dbReference>
<protein>
    <recommendedName>
        <fullName evidence="5">HlyD family secretion protein</fullName>
    </recommendedName>
</protein>
<reference evidence="3 4" key="1">
    <citation type="submission" date="2019-02" db="EMBL/GenBank/DDBJ databases">
        <title>Deep-cultivation of Planctomycetes and their phenomic and genomic characterization uncovers novel biology.</title>
        <authorList>
            <person name="Wiegand S."/>
            <person name="Jogler M."/>
            <person name="Boedeker C."/>
            <person name="Pinto D."/>
            <person name="Vollmers J."/>
            <person name="Rivas-Marin E."/>
            <person name="Kohn T."/>
            <person name="Peeters S.H."/>
            <person name="Heuer A."/>
            <person name="Rast P."/>
            <person name="Oberbeckmann S."/>
            <person name="Bunk B."/>
            <person name="Jeske O."/>
            <person name="Meyerdierks A."/>
            <person name="Storesund J.E."/>
            <person name="Kallscheuer N."/>
            <person name="Luecker S."/>
            <person name="Lage O.M."/>
            <person name="Pohl T."/>
            <person name="Merkel B.J."/>
            <person name="Hornburger P."/>
            <person name="Mueller R.-W."/>
            <person name="Bruemmer F."/>
            <person name="Labrenz M."/>
            <person name="Spormann A.M."/>
            <person name="Op den Camp H."/>
            <person name="Overmann J."/>
            <person name="Amann R."/>
            <person name="Jetten M.S.M."/>
            <person name="Mascher T."/>
            <person name="Medema M.H."/>
            <person name="Devos D.P."/>
            <person name="Kaster A.-K."/>
            <person name="Ovreas L."/>
            <person name="Rohde M."/>
            <person name="Galperin M.Y."/>
            <person name="Jogler C."/>
        </authorList>
    </citation>
    <scope>NUCLEOTIDE SEQUENCE [LARGE SCALE GENOMIC DNA]</scope>
    <source>
        <strain evidence="3 4">Pan216</strain>
    </source>
</reference>
<evidence type="ECO:0000256" key="2">
    <source>
        <dbReference type="SAM" id="MobiDB-lite"/>
    </source>
</evidence>
<dbReference type="KEGG" id="knv:Pan216_04250"/>
<dbReference type="Gene3D" id="2.40.50.100">
    <property type="match status" value="1"/>
</dbReference>